<evidence type="ECO:0000313" key="4">
    <source>
        <dbReference type="Proteomes" id="UP001215598"/>
    </source>
</evidence>
<proteinExistence type="predicted"/>
<dbReference type="Proteomes" id="UP001215598">
    <property type="component" value="Unassembled WGS sequence"/>
</dbReference>
<evidence type="ECO:0000256" key="2">
    <source>
        <dbReference type="SAM" id="Phobius"/>
    </source>
</evidence>
<dbReference type="EMBL" id="JARKIB010000109">
    <property type="protein sequence ID" value="KAJ7738944.1"/>
    <property type="molecule type" value="Genomic_DNA"/>
</dbReference>
<gene>
    <name evidence="3" type="ORF">B0H16DRAFT_1465502</name>
</gene>
<keyword evidence="2" id="KW-1133">Transmembrane helix</keyword>
<dbReference type="AlphaFoldDB" id="A0AAD7ICN1"/>
<reference evidence="3" key="1">
    <citation type="submission" date="2023-03" db="EMBL/GenBank/DDBJ databases">
        <title>Massive genome expansion in bonnet fungi (Mycena s.s.) driven by repeated elements and novel gene families across ecological guilds.</title>
        <authorList>
            <consortium name="Lawrence Berkeley National Laboratory"/>
            <person name="Harder C.B."/>
            <person name="Miyauchi S."/>
            <person name="Viragh M."/>
            <person name="Kuo A."/>
            <person name="Thoen E."/>
            <person name="Andreopoulos B."/>
            <person name="Lu D."/>
            <person name="Skrede I."/>
            <person name="Drula E."/>
            <person name="Henrissat B."/>
            <person name="Morin E."/>
            <person name="Kohler A."/>
            <person name="Barry K."/>
            <person name="LaButti K."/>
            <person name="Morin E."/>
            <person name="Salamov A."/>
            <person name="Lipzen A."/>
            <person name="Mereny Z."/>
            <person name="Hegedus B."/>
            <person name="Baldrian P."/>
            <person name="Stursova M."/>
            <person name="Weitz H."/>
            <person name="Taylor A."/>
            <person name="Grigoriev I.V."/>
            <person name="Nagy L.G."/>
            <person name="Martin F."/>
            <person name="Kauserud H."/>
        </authorList>
    </citation>
    <scope>NUCLEOTIDE SEQUENCE</scope>
    <source>
        <strain evidence="3">CBHHK182m</strain>
    </source>
</reference>
<keyword evidence="2" id="KW-0812">Transmembrane</keyword>
<accession>A0AAD7ICN1</accession>
<keyword evidence="4" id="KW-1185">Reference proteome</keyword>
<feature type="transmembrane region" description="Helical" evidence="2">
    <location>
        <begin position="25"/>
        <end position="44"/>
    </location>
</feature>
<keyword evidence="2" id="KW-0472">Membrane</keyword>
<evidence type="ECO:0000313" key="3">
    <source>
        <dbReference type="EMBL" id="KAJ7738944.1"/>
    </source>
</evidence>
<comment type="caution">
    <text evidence="3">The sequence shown here is derived from an EMBL/GenBank/DDBJ whole genome shotgun (WGS) entry which is preliminary data.</text>
</comment>
<protein>
    <submittedName>
        <fullName evidence="3">Uncharacterized protein</fullName>
    </submittedName>
</protein>
<evidence type="ECO:0000256" key="1">
    <source>
        <dbReference type="SAM" id="MobiDB-lite"/>
    </source>
</evidence>
<name>A0AAD7ICN1_9AGAR</name>
<organism evidence="3 4">
    <name type="scientific">Mycena metata</name>
    <dbReference type="NCBI Taxonomy" id="1033252"/>
    <lineage>
        <taxon>Eukaryota</taxon>
        <taxon>Fungi</taxon>
        <taxon>Dikarya</taxon>
        <taxon>Basidiomycota</taxon>
        <taxon>Agaricomycotina</taxon>
        <taxon>Agaricomycetes</taxon>
        <taxon>Agaricomycetidae</taxon>
        <taxon>Agaricales</taxon>
        <taxon>Marasmiineae</taxon>
        <taxon>Mycenaceae</taxon>
        <taxon>Mycena</taxon>
    </lineage>
</organism>
<feature type="region of interest" description="Disordered" evidence="1">
    <location>
        <begin position="46"/>
        <end position="65"/>
    </location>
</feature>
<sequence>MRALISSTFGGTLNSVTLRSATSTLGVGFVVIFIAPTVQLSMCARTRRQKARNPPKQGNCNPKHRKEANEILELASDSDKLNANPLWEGLGVLNKAVQFTF</sequence>